<dbReference type="EMBL" id="LC348380">
    <property type="protein sequence ID" value="BBC14741.1"/>
    <property type="molecule type" value="Genomic_DNA"/>
</dbReference>
<dbReference type="KEGG" id="vg:65062510"/>
<sequence length="110" mass="12686">MMAEQLLFFLILQLTLKFLQITSKRNFRVILMMIYVFVYLLILCAVIGNKGSKFRGLSLSRILYIIDEPVKSPDMDKIYSVHIDTVHCCCNIKCCIGGITRPQFFVIGMQ</sequence>
<name>A0A2Z5WKZ0_BPT2</name>
<accession>A0A2Z5WKZ0</accession>
<dbReference type="RefSeq" id="YP_010073774.1">
    <property type="nucleotide sequence ID" value="NC_054931.1"/>
</dbReference>
<evidence type="ECO:0000313" key="2">
    <source>
        <dbReference type="EMBL" id="BBC14741.1"/>
    </source>
</evidence>
<keyword evidence="3" id="KW-1185">Reference proteome</keyword>
<keyword evidence="1" id="KW-1133">Transmembrane helix</keyword>
<dbReference type="GeneID" id="65062510"/>
<dbReference type="Proteomes" id="UP000249673">
    <property type="component" value="Segment"/>
</dbReference>
<reference evidence="2 3" key="1">
    <citation type="submission" date="2017-12" db="EMBL/GenBank/DDBJ databases">
        <title>Whole genome analysis of Escherichia phage PP01 and T2.</title>
        <authorList>
            <person name="Hoshiga F."/>
            <person name="Yoshizaki K."/>
            <person name="Miyanaga K."/>
            <person name="Tanji Y."/>
        </authorList>
    </citation>
    <scope>NUCLEOTIDE SEQUENCE [LARGE SCALE GENOMIC DNA]</scope>
</reference>
<keyword evidence="1" id="KW-0812">Transmembrane</keyword>
<evidence type="ECO:0000313" key="3">
    <source>
        <dbReference type="Proteomes" id="UP000249673"/>
    </source>
</evidence>
<organismHost>
    <name type="scientific">Escherichia coli</name>
    <dbReference type="NCBI Taxonomy" id="562"/>
</organismHost>
<keyword evidence="1" id="KW-0472">Membrane</keyword>
<organism evidence="2 3">
    <name type="scientific">Enterobacteria phage T2</name>
    <name type="common">Bacteriophage T2</name>
    <dbReference type="NCBI Taxonomy" id="2060721"/>
    <lineage>
        <taxon>Viruses</taxon>
        <taxon>Duplodnaviria</taxon>
        <taxon>Heunggongvirae</taxon>
        <taxon>Uroviricota</taxon>
        <taxon>Caudoviricetes</taxon>
        <taxon>Pantevenvirales</taxon>
        <taxon>Straboviridae</taxon>
        <taxon>Tevenvirinae</taxon>
        <taxon>Tequatrovirus</taxon>
        <taxon>Tequatrovirus T2</taxon>
    </lineage>
</organism>
<evidence type="ECO:0000256" key="1">
    <source>
        <dbReference type="SAM" id="Phobius"/>
    </source>
</evidence>
<feature type="transmembrane region" description="Helical" evidence="1">
    <location>
        <begin position="29"/>
        <end position="48"/>
    </location>
</feature>
<protein>
    <submittedName>
        <fullName evidence="2">Uncharacterized protein</fullName>
    </submittedName>
</protein>
<proteinExistence type="predicted"/>